<dbReference type="InterPro" id="IPR050194">
    <property type="entry name" value="Glycosyltransferase_grp1"/>
</dbReference>
<evidence type="ECO:0000259" key="1">
    <source>
        <dbReference type="Pfam" id="PF00534"/>
    </source>
</evidence>
<dbReference type="Gene3D" id="3.40.50.2000">
    <property type="entry name" value="Glycogen Phosphorylase B"/>
    <property type="match status" value="2"/>
</dbReference>
<reference evidence="3 4" key="1">
    <citation type="journal article" date="2009" name="PLoS Genet.">
        <title>Adaptations to submarine hydrothermal environments exemplified by the genome of Nautilia profundicola.</title>
        <authorList>
            <person name="Campbell B.J."/>
            <person name="Smith J.L."/>
            <person name="Hanson T.E."/>
            <person name="Klotz M.G."/>
            <person name="Stein L.Y."/>
            <person name="Lee C.K."/>
            <person name="Wu D."/>
            <person name="Robinson J.M."/>
            <person name="Khouri H.M."/>
            <person name="Eisen J.A."/>
            <person name="Cary S.C."/>
        </authorList>
    </citation>
    <scope>NUCLEOTIDE SEQUENCE [LARGE SCALE GENOMIC DNA]</scope>
    <source>
        <strain evidence="4">ATCC BAA-1463 / DSM 18972 / AmH</strain>
    </source>
</reference>
<organism evidence="3 4">
    <name type="scientific">Nautilia profundicola (strain ATCC BAA-1463 / DSM 18972 / AmH)</name>
    <dbReference type="NCBI Taxonomy" id="598659"/>
    <lineage>
        <taxon>Bacteria</taxon>
        <taxon>Pseudomonadati</taxon>
        <taxon>Campylobacterota</taxon>
        <taxon>Epsilonproteobacteria</taxon>
        <taxon>Nautiliales</taxon>
        <taxon>Nautiliaceae</taxon>
        <taxon>Nautilia</taxon>
    </lineage>
</organism>
<dbReference type="InterPro" id="IPR001296">
    <property type="entry name" value="Glyco_trans_1"/>
</dbReference>
<dbReference type="CDD" id="cd03801">
    <property type="entry name" value="GT4_PimA-like"/>
    <property type="match status" value="1"/>
</dbReference>
<dbReference type="eggNOG" id="COG0438">
    <property type="taxonomic scope" value="Bacteria"/>
</dbReference>
<dbReference type="Proteomes" id="UP000000448">
    <property type="component" value="Chromosome"/>
</dbReference>
<evidence type="ECO:0000313" key="3">
    <source>
        <dbReference type="EMBL" id="ACM93607.1"/>
    </source>
</evidence>
<sequence length="355" mass="41041">MRVLHTEWSDGWGGQEIRIISEMEGVREQGVDVRLACREESRIKDEALKRGFKVYTLLFRGNLDFKTLFELMKIIKRDKIDIINTHSGKDTWVGGVAAKLSGAKFIRTRHLSNRINPSRTNFINELADFIITTGESVREDMIKYNRINPEKIMSIPTGIDDEIFDPQKYDTNECRKIFGLDNNKFYIGIVAVLRSFKRHDFFLDIANYFKDNENIEFVIAGEGPKREEIEKKIKDLNLKNVKLLGHITKVPEFLKAIDLQLLTSDSKEGVPQSVIQGLMMEKDIIATNVGSVMDLYKDNNFLVLESLDLDNWIDSVNKIYEKELVFNKDRNYIVDNFSKKAMVNKVLGVYEKVLK</sequence>
<dbReference type="PANTHER" id="PTHR45947:SF3">
    <property type="entry name" value="SULFOQUINOVOSYL TRANSFERASE SQD2"/>
    <property type="match status" value="1"/>
</dbReference>
<dbReference type="Pfam" id="PF00534">
    <property type="entry name" value="Glycos_transf_1"/>
    <property type="match status" value="1"/>
</dbReference>
<proteinExistence type="predicted"/>
<dbReference type="HOGENOM" id="CLU_009583_0_4_7"/>
<protein>
    <submittedName>
        <fullName evidence="3">WalR protein</fullName>
    </submittedName>
</protein>
<dbReference type="AlphaFoldDB" id="B9L6W2"/>
<dbReference type="KEGG" id="nam:NAMH_1720"/>
<dbReference type="STRING" id="598659.NAMH_1720"/>
<evidence type="ECO:0000259" key="2">
    <source>
        <dbReference type="Pfam" id="PF13439"/>
    </source>
</evidence>
<keyword evidence="4" id="KW-1185">Reference proteome</keyword>
<dbReference type="EMBL" id="CP001279">
    <property type="protein sequence ID" value="ACM93607.1"/>
    <property type="molecule type" value="Genomic_DNA"/>
</dbReference>
<dbReference type="InterPro" id="IPR028098">
    <property type="entry name" value="Glyco_trans_4-like_N"/>
</dbReference>
<evidence type="ECO:0000313" key="4">
    <source>
        <dbReference type="Proteomes" id="UP000000448"/>
    </source>
</evidence>
<dbReference type="SUPFAM" id="SSF53756">
    <property type="entry name" value="UDP-Glycosyltransferase/glycogen phosphorylase"/>
    <property type="match status" value="1"/>
</dbReference>
<name>B9L6W2_NAUPA</name>
<accession>B9L6W2</accession>
<dbReference type="PANTHER" id="PTHR45947">
    <property type="entry name" value="SULFOQUINOVOSYL TRANSFERASE SQD2"/>
    <property type="match status" value="1"/>
</dbReference>
<feature type="domain" description="Glycosyl transferase family 1" evidence="1">
    <location>
        <begin position="172"/>
        <end position="334"/>
    </location>
</feature>
<feature type="domain" description="Glycosyltransferase subfamily 4-like N-terminal" evidence="2">
    <location>
        <begin position="12"/>
        <end position="162"/>
    </location>
</feature>
<dbReference type="RefSeq" id="WP_015902659.1">
    <property type="nucleotide sequence ID" value="NC_012115.1"/>
</dbReference>
<dbReference type="GO" id="GO:0016757">
    <property type="term" value="F:glycosyltransferase activity"/>
    <property type="evidence" value="ECO:0007669"/>
    <property type="project" value="InterPro"/>
</dbReference>
<dbReference type="Pfam" id="PF13439">
    <property type="entry name" value="Glyco_transf_4"/>
    <property type="match status" value="1"/>
</dbReference>
<gene>
    <name evidence="3" type="ordered locus">NAMH_1720</name>
</gene>